<dbReference type="EMBL" id="AWSU01000230">
    <property type="protein sequence ID" value="ERI75886.1"/>
    <property type="molecule type" value="Genomic_DNA"/>
</dbReference>
<protein>
    <submittedName>
        <fullName evidence="1">Uncharacterized protein</fullName>
    </submittedName>
</protein>
<dbReference type="Proteomes" id="UP000016491">
    <property type="component" value="Unassembled WGS sequence"/>
</dbReference>
<evidence type="ECO:0000313" key="1">
    <source>
        <dbReference type="EMBL" id="ERI75886.1"/>
    </source>
</evidence>
<gene>
    <name evidence="1" type="ORF">CLOSYM_02951</name>
</gene>
<dbReference type="AlphaFoldDB" id="A0ABC9TVU6"/>
<accession>A0ABC9TVU6</accession>
<comment type="caution">
    <text evidence="1">The sequence shown here is derived from an EMBL/GenBank/DDBJ whole genome shotgun (WGS) entry which is preliminary data.</text>
</comment>
<proteinExistence type="predicted"/>
<reference evidence="1 2" key="1">
    <citation type="submission" date="2013-07" db="EMBL/GenBank/DDBJ databases">
        <authorList>
            <person name="Weinstock G."/>
            <person name="Sodergren E."/>
            <person name="Wylie T."/>
            <person name="Fulton L."/>
            <person name="Fulton R."/>
            <person name="Fronick C."/>
            <person name="O'Laughlin M."/>
            <person name="Godfrey J."/>
            <person name="Miner T."/>
            <person name="Herter B."/>
            <person name="Appelbaum E."/>
            <person name="Cordes M."/>
            <person name="Lek S."/>
            <person name="Wollam A."/>
            <person name="Pepin K.H."/>
            <person name="Palsikar V.B."/>
            <person name="Mitreva M."/>
            <person name="Wilson R.K."/>
        </authorList>
    </citation>
    <scope>NUCLEOTIDE SEQUENCE [LARGE SCALE GENOMIC DNA]</scope>
    <source>
        <strain evidence="1 2">ATCC 14940</strain>
    </source>
</reference>
<organism evidence="1 2">
    <name type="scientific">[Clostridium] symbiosum ATCC 14940</name>
    <dbReference type="NCBI Taxonomy" id="411472"/>
    <lineage>
        <taxon>Bacteria</taxon>
        <taxon>Bacillati</taxon>
        <taxon>Bacillota</taxon>
        <taxon>Clostridia</taxon>
        <taxon>Lachnospirales</taxon>
        <taxon>Lachnospiraceae</taxon>
        <taxon>Otoolea</taxon>
    </lineage>
</organism>
<sequence>MIHVKRLSLKQPYTFGYLLLDGQEFDLQLSDNETSCTIQAGNLSKEALEEASLQLFN</sequence>
<evidence type="ECO:0000313" key="2">
    <source>
        <dbReference type="Proteomes" id="UP000016491"/>
    </source>
</evidence>
<name>A0ABC9TVU6_CLOSY</name>
<dbReference type="RefSeq" id="WP_021643617.1">
    <property type="nucleotide sequence ID" value="NZ_KE993033.1"/>
</dbReference>